<evidence type="ECO:0000256" key="2">
    <source>
        <dbReference type="ARBA" id="ARBA00022729"/>
    </source>
</evidence>
<keyword evidence="9" id="KW-1185">Reference proteome</keyword>
<organism evidence="8 9">
    <name type="scientific">Fulmarus glacialis</name>
    <name type="common">Northern fulmar</name>
    <dbReference type="NCBI Taxonomy" id="30455"/>
    <lineage>
        <taxon>Eukaryota</taxon>
        <taxon>Metazoa</taxon>
        <taxon>Chordata</taxon>
        <taxon>Craniata</taxon>
        <taxon>Vertebrata</taxon>
        <taxon>Euteleostomi</taxon>
        <taxon>Archelosauria</taxon>
        <taxon>Archosauria</taxon>
        <taxon>Dinosauria</taxon>
        <taxon>Saurischia</taxon>
        <taxon>Theropoda</taxon>
        <taxon>Coelurosauria</taxon>
        <taxon>Aves</taxon>
        <taxon>Neognathae</taxon>
        <taxon>Neoaves</taxon>
        <taxon>Aequornithes</taxon>
        <taxon>Procellariiformes</taxon>
        <taxon>Procellariidae</taxon>
        <taxon>Fulmarus</taxon>
    </lineage>
</organism>
<dbReference type="PROSITE" id="PS00010">
    <property type="entry name" value="ASX_HYDROXYL"/>
    <property type="match status" value="1"/>
</dbReference>
<evidence type="ECO:0000256" key="4">
    <source>
        <dbReference type="ARBA" id="ARBA00023157"/>
    </source>
</evidence>
<evidence type="ECO:0000256" key="6">
    <source>
        <dbReference type="SAM" id="Phobius"/>
    </source>
</evidence>
<dbReference type="SUPFAM" id="SSF57196">
    <property type="entry name" value="EGF/Laminin"/>
    <property type="match status" value="1"/>
</dbReference>
<keyword evidence="6" id="KW-0812">Transmembrane</keyword>
<comment type="caution">
    <text evidence="5">Lacks conserved residue(s) required for the propagation of feature annotation.</text>
</comment>
<keyword evidence="4" id="KW-1015">Disulfide bond</keyword>
<evidence type="ECO:0000313" key="9">
    <source>
        <dbReference type="Proteomes" id="UP000053806"/>
    </source>
</evidence>
<evidence type="ECO:0000256" key="1">
    <source>
        <dbReference type="ARBA" id="ARBA00022536"/>
    </source>
</evidence>
<dbReference type="AlphaFoldDB" id="A0A093J1Q8"/>
<dbReference type="CDD" id="cd00054">
    <property type="entry name" value="EGF_CA"/>
    <property type="match status" value="1"/>
</dbReference>
<dbReference type="Gene3D" id="2.10.25.10">
    <property type="entry name" value="Laminin"/>
    <property type="match status" value="1"/>
</dbReference>
<dbReference type="FunFam" id="2.10.25.10:FF:000038">
    <property type="entry name" value="Fibrillin 2"/>
    <property type="match status" value="1"/>
</dbReference>
<dbReference type="InterPro" id="IPR001881">
    <property type="entry name" value="EGF-like_Ca-bd_dom"/>
</dbReference>
<dbReference type="Pfam" id="PF07645">
    <property type="entry name" value="EGF_CA"/>
    <property type="match status" value="1"/>
</dbReference>
<dbReference type="InterPro" id="IPR000742">
    <property type="entry name" value="EGF"/>
</dbReference>
<protein>
    <recommendedName>
        <fullName evidence="7">EGF-like domain-containing protein</fullName>
    </recommendedName>
</protein>
<evidence type="ECO:0000256" key="5">
    <source>
        <dbReference type="PROSITE-ProRule" id="PRU00076"/>
    </source>
</evidence>
<evidence type="ECO:0000259" key="7">
    <source>
        <dbReference type="PROSITE" id="PS50026"/>
    </source>
</evidence>
<keyword evidence="1 5" id="KW-0245">EGF-like domain</keyword>
<feature type="non-terminal residue" evidence="8">
    <location>
        <position position="176"/>
    </location>
</feature>
<dbReference type="InterPro" id="IPR000152">
    <property type="entry name" value="EGF-type_Asp/Asn_hydroxyl_site"/>
</dbReference>
<dbReference type="InterPro" id="IPR018097">
    <property type="entry name" value="EGF_Ca-bd_CS"/>
</dbReference>
<dbReference type="GO" id="GO:0005509">
    <property type="term" value="F:calcium ion binding"/>
    <property type="evidence" value="ECO:0007669"/>
    <property type="project" value="InterPro"/>
</dbReference>
<dbReference type="InterPro" id="IPR049883">
    <property type="entry name" value="NOTCH1_EGF-like"/>
</dbReference>
<name>A0A093J1Q8_FULGA</name>
<feature type="domain" description="EGF-like" evidence="7">
    <location>
        <begin position="31"/>
        <end position="69"/>
    </location>
</feature>
<proteinExistence type="predicted"/>
<keyword evidence="6" id="KW-0472">Membrane</keyword>
<dbReference type="Proteomes" id="UP000053806">
    <property type="component" value="Unassembled WGS sequence"/>
</dbReference>
<sequence>VSLLLRSQLQKLLGTSAGVEEVQLVSLFVEDVNECSAGVGLCGEEAECFNGVGTYLCRCKKDYEDHSPTKSGTLCIRAPRSGINFFLRHADILVGAAIMAGLAMLVAAGTLCRATRWGRHPRRNPSPEEPPMRAVEEPAMELHDLGECLRLDPFQLKLRARPPEWLWGARAHPGQA</sequence>
<evidence type="ECO:0000256" key="3">
    <source>
        <dbReference type="ARBA" id="ARBA00022737"/>
    </source>
</evidence>
<dbReference type="PROSITE" id="PS01187">
    <property type="entry name" value="EGF_CA"/>
    <property type="match status" value="1"/>
</dbReference>
<evidence type="ECO:0000313" key="8">
    <source>
        <dbReference type="EMBL" id="KFW07853.1"/>
    </source>
</evidence>
<reference evidence="8 9" key="1">
    <citation type="submission" date="2014-04" db="EMBL/GenBank/DDBJ databases">
        <title>Genome evolution of avian class.</title>
        <authorList>
            <person name="Zhang G."/>
            <person name="Li C."/>
        </authorList>
    </citation>
    <scope>NUCLEOTIDE SEQUENCE [LARGE SCALE GENOMIC DNA]</scope>
    <source>
        <strain evidence="8">BGI_N327</strain>
    </source>
</reference>
<accession>A0A093J1Q8</accession>
<keyword evidence="6" id="KW-1133">Transmembrane helix</keyword>
<keyword evidence="3" id="KW-0677">Repeat</keyword>
<dbReference type="EMBL" id="KK603775">
    <property type="protein sequence ID" value="KFW07853.1"/>
    <property type="molecule type" value="Genomic_DNA"/>
</dbReference>
<dbReference type="PROSITE" id="PS50026">
    <property type="entry name" value="EGF_3"/>
    <property type="match status" value="1"/>
</dbReference>
<gene>
    <name evidence="8" type="ORF">N327_02865</name>
</gene>
<feature type="transmembrane region" description="Helical" evidence="6">
    <location>
        <begin position="92"/>
        <end position="112"/>
    </location>
</feature>
<dbReference type="SMART" id="SM00179">
    <property type="entry name" value="EGF_CA"/>
    <property type="match status" value="1"/>
</dbReference>
<feature type="non-terminal residue" evidence="8">
    <location>
        <position position="1"/>
    </location>
</feature>
<keyword evidence="2" id="KW-0732">Signal</keyword>